<name>A0A9X2FCF0_9BACT</name>
<gene>
    <name evidence="1" type="ORF">NG895_05885</name>
</gene>
<sequence length="333" mass="37030">MLSARTQLTDREQRLLKDAELYARDLRLADLTTEAMRELTVERGVDFATAVLYRVCTQEAPADQQKALPSADMQRRSRQLQIAIVPGAFYKEHPQTGADGRRLRQAATAMSFDCHPIQVESIGLLQPNAQIIIDWLLQHATRPTALVSFCKGGADLKLALGHPMAAEAFANVKAWYSVCGILDGSPMVDWIYQRPTTLLAARALFWLRGRDFQFVTQLRPGPASPLQPSFVPPDHLQIFHVIGFPLTAHLSNGRSRTWHRRLSRFGPSDGATLLLDVCRQPGHVLPVWGVDHYAAARVDWSALVQHIAFHAAPDPSFGSHITPPNRFAASTPR</sequence>
<dbReference type="Proteomes" id="UP001155241">
    <property type="component" value="Unassembled WGS sequence"/>
</dbReference>
<evidence type="ECO:0000313" key="1">
    <source>
        <dbReference type="EMBL" id="MCO6043431.1"/>
    </source>
</evidence>
<reference evidence="1" key="1">
    <citation type="submission" date="2022-06" db="EMBL/GenBank/DDBJ databases">
        <title>Aeoliella straminimaris, a novel planctomycete from sediments.</title>
        <authorList>
            <person name="Vitorino I.R."/>
            <person name="Lage O.M."/>
        </authorList>
    </citation>
    <scope>NUCLEOTIDE SEQUENCE</scope>
    <source>
        <strain evidence="1">ICT_H6.2</strain>
    </source>
</reference>
<evidence type="ECO:0000313" key="2">
    <source>
        <dbReference type="Proteomes" id="UP001155241"/>
    </source>
</evidence>
<accession>A0A9X2FCF0</accession>
<comment type="caution">
    <text evidence="1">The sequence shown here is derived from an EMBL/GenBank/DDBJ whole genome shotgun (WGS) entry which is preliminary data.</text>
</comment>
<dbReference type="RefSeq" id="WP_252851538.1">
    <property type="nucleotide sequence ID" value="NZ_JAMXLR010000024.1"/>
</dbReference>
<dbReference type="EMBL" id="JAMXLR010000024">
    <property type="protein sequence ID" value="MCO6043431.1"/>
    <property type="molecule type" value="Genomic_DNA"/>
</dbReference>
<dbReference type="AlphaFoldDB" id="A0A9X2FCF0"/>
<proteinExistence type="predicted"/>
<organism evidence="1 2">
    <name type="scientific">Aeoliella straminimaris</name>
    <dbReference type="NCBI Taxonomy" id="2954799"/>
    <lineage>
        <taxon>Bacteria</taxon>
        <taxon>Pseudomonadati</taxon>
        <taxon>Planctomycetota</taxon>
        <taxon>Planctomycetia</taxon>
        <taxon>Pirellulales</taxon>
        <taxon>Lacipirellulaceae</taxon>
        <taxon>Aeoliella</taxon>
    </lineage>
</organism>
<protein>
    <submittedName>
        <fullName evidence="1">Uncharacterized protein</fullName>
    </submittedName>
</protein>
<keyword evidence="2" id="KW-1185">Reference proteome</keyword>